<organism evidence="3 4">
    <name type="scientific">Isosphaera pallida (strain ATCC 43644 / DSM 9630 / IS1B)</name>
    <dbReference type="NCBI Taxonomy" id="575540"/>
    <lineage>
        <taxon>Bacteria</taxon>
        <taxon>Pseudomonadati</taxon>
        <taxon>Planctomycetota</taxon>
        <taxon>Planctomycetia</taxon>
        <taxon>Isosphaerales</taxon>
        <taxon>Isosphaeraceae</taxon>
        <taxon>Isosphaera</taxon>
    </lineage>
</organism>
<dbReference type="InParanoid" id="E8R4K1"/>
<proteinExistence type="predicted"/>
<evidence type="ECO:0000313" key="4">
    <source>
        <dbReference type="Proteomes" id="UP000008631"/>
    </source>
</evidence>
<keyword evidence="2" id="KW-0732">Signal</keyword>
<protein>
    <submittedName>
        <fullName evidence="3">Periplasmic binding protein</fullName>
    </submittedName>
</protein>
<feature type="region of interest" description="Disordered" evidence="1">
    <location>
        <begin position="18"/>
        <end position="46"/>
    </location>
</feature>
<dbReference type="AlphaFoldDB" id="E8R4K1"/>
<dbReference type="Proteomes" id="UP000008631">
    <property type="component" value="Chromosome"/>
</dbReference>
<evidence type="ECO:0000256" key="1">
    <source>
        <dbReference type="SAM" id="MobiDB-lite"/>
    </source>
</evidence>
<sequence>MRSLSLLLLVLVSALAPLGCGGSQPETKPAQPLTPEQEKQGPPPAM</sequence>
<feature type="chain" id="PRO_5003230020" evidence="2">
    <location>
        <begin position="20"/>
        <end position="46"/>
    </location>
</feature>
<evidence type="ECO:0000313" key="3">
    <source>
        <dbReference type="EMBL" id="ADV63796.1"/>
    </source>
</evidence>
<dbReference type="KEGG" id="ipa:Isop_3234"/>
<dbReference type="EMBL" id="CP002353">
    <property type="protein sequence ID" value="ADV63796.1"/>
    <property type="molecule type" value="Genomic_DNA"/>
</dbReference>
<evidence type="ECO:0000256" key="2">
    <source>
        <dbReference type="SAM" id="SignalP"/>
    </source>
</evidence>
<reference evidence="3 4" key="2">
    <citation type="journal article" date="2011" name="Stand. Genomic Sci.">
        <title>Complete genome sequence of Isosphaera pallida type strain (IS1B).</title>
        <authorList>
            <consortium name="US DOE Joint Genome Institute (JGI-PGF)"/>
            <person name="Goker M."/>
            <person name="Cleland D."/>
            <person name="Saunders E."/>
            <person name="Lapidus A."/>
            <person name="Nolan M."/>
            <person name="Lucas S."/>
            <person name="Hammon N."/>
            <person name="Deshpande S."/>
            <person name="Cheng J.F."/>
            <person name="Tapia R."/>
            <person name="Han C."/>
            <person name="Goodwin L."/>
            <person name="Pitluck S."/>
            <person name="Liolios K."/>
            <person name="Pagani I."/>
            <person name="Ivanova N."/>
            <person name="Mavromatis K."/>
            <person name="Pati A."/>
            <person name="Chen A."/>
            <person name="Palaniappan K."/>
            <person name="Land M."/>
            <person name="Hauser L."/>
            <person name="Chang Y.J."/>
            <person name="Jeffries C.D."/>
            <person name="Detter J.C."/>
            <person name="Beck B."/>
            <person name="Woyke T."/>
            <person name="Bristow J."/>
            <person name="Eisen J.A."/>
            <person name="Markowitz V."/>
            <person name="Hugenholtz P."/>
            <person name="Kyrpides N.C."/>
            <person name="Klenk H.P."/>
        </authorList>
    </citation>
    <scope>NUCLEOTIDE SEQUENCE [LARGE SCALE GENOMIC DNA]</scope>
    <source>
        <strain evidence="4">ATCC 43644 / DSM 9630 / IS1B</strain>
    </source>
</reference>
<name>E8R4K1_ISOPI</name>
<reference key="1">
    <citation type="submission" date="2010-11" db="EMBL/GenBank/DDBJ databases">
        <title>The complete sequence of chromosome of Isophaera pallida ATCC 43644.</title>
        <authorList>
            <consortium name="US DOE Joint Genome Institute (JGI-PGF)"/>
            <person name="Lucas S."/>
            <person name="Copeland A."/>
            <person name="Lapidus A."/>
            <person name="Bruce D."/>
            <person name="Goodwin L."/>
            <person name="Pitluck S."/>
            <person name="Kyrpides N."/>
            <person name="Mavromatis K."/>
            <person name="Pagani I."/>
            <person name="Ivanova N."/>
            <person name="Saunders E."/>
            <person name="Brettin T."/>
            <person name="Detter J.C."/>
            <person name="Han C."/>
            <person name="Tapia R."/>
            <person name="Land M."/>
            <person name="Hauser L."/>
            <person name="Markowitz V."/>
            <person name="Cheng J.-F."/>
            <person name="Hugenholtz P."/>
            <person name="Woyke T."/>
            <person name="Wu D."/>
            <person name="Eisen J.A."/>
        </authorList>
    </citation>
    <scope>NUCLEOTIDE SEQUENCE</scope>
    <source>
        <strain>ATCC 43644</strain>
    </source>
</reference>
<keyword evidence="4" id="KW-1185">Reference proteome</keyword>
<dbReference type="HOGENOM" id="CLU_3184660_0_0_0"/>
<dbReference type="RefSeq" id="WP_013566084.1">
    <property type="nucleotide sequence ID" value="NC_014962.1"/>
</dbReference>
<gene>
    <name evidence="3" type="ordered locus">Isop_3234</name>
</gene>
<feature type="signal peptide" evidence="2">
    <location>
        <begin position="1"/>
        <end position="19"/>
    </location>
</feature>
<accession>E8R4K1</accession>